<accession>A0A2K8KWQ0</accession>
<keyword evidence="3" id="KW-1185">Reference proteome</keyword>
<name>A0A2K8KWQ0_9GAMM</name>
<gene>
    <name evidence="2" type="ORF">REIFOR_01969</name>
</gene>
<dbReference type="AlphaFoldDB" id="A0A2K8KWQ0"/>
<reference evidence="2 3" key="1">
    <citation type="journal article" date="2017" name="Environ. Microbiol.">
        <title>Genomic and physiological analyses of 'Reinekea forsetii' reveal a versatile opportunistic lifestyle during spring algae blooms.</title>
        <authorList>
            <person name="Avci B."/>
            <person name="Hahnke R.L."/>
            <person name="Chafee M."/>
            <person name="Fischer T."/>
            <person name="Gruber-Vodicka H."/>
            <person name="Tegetmeyer H.E."/>
            <person name="Harder J."/>
            <person name="Fuchs B.M."/>
            <person name="Amann R.I."/>
            <person name="Teeling H."/>
        </authorList>
    </citation>
    <scope>NUCLEOTIDE SEQUENCE [LARGE SCALE GENOMIC DNA]</scope>
    <source>
        <strain evidence="2 3">Hel1_31_D35</strain>
    </source>
</reference>
<evidence type="ECO:0000313" key="2">
    <source>
        <dbReference type="EMBL" id="ATX77106.1"/>
    </source>
</evidence>
<dbReference type="KEGG" id="rfo:REIFOR_01969"/>
<protein>
    <submittedName>
        <fullName evidence="2">Uncharacterized protein</fullName>
    </submittedName>
</protein>
<organism evidence="2 3">
    <name type="scientific">Reinekea forsetii</name>
    <dbReference type="NCBI Taxonomy" id="1336806"/>
    <lineage>
        <taxon>Bacteria</taxon>
        <taxon>Pseudomonadati</taxon>
        <taxon>Pseudomonadota</taxon>
        <taxon>Gammaproteobacteria</taxon>
        <taxon>Oceanospirillales</taxon>
        <taxon>Saccharospirillaceae</taxon>
        <taxon>Reinekea</taxon>
    </lineage>
</organism>
<sequence>MGVSDGNFKNSDWLIFFYASSFLEFSEGQSIFLSLLLLVLIRLYGRNEKPVGLLPQSGKLFK</sequence>
<keyword evidence="1" id="KW-0472">Membrane</keyword>
<proteinExistence type="predicted"/>
<dbReference type="Proteomes" id="UP000229757">
    <property type="component" value="Chromosome"/>
</dbReference>
<evidence type="ECO:0000313" key="3">
    <source>
        <dbReference type="Proteomes" id="UP000229757"/>
    </source>
</evidence>
<feature type="transmembrane region" description="Helical" evidence="1">
    <location>
        <begin position="15"/>
        <end position="41"/>
    </location>
</feature>
<evidence type="ECO:0000256" key="1">
    <source>
        <dbReference type="SAM" id="Phobius"/>
    </source>
</evidence>
<keyword evidence="1" id="KW-0812">Transmembrane</keyword>
<dbReference type="EMBL" id="CP011797">
    <property type="protein sequence ID" value="ATX77106.1"/>
    <property type="molecule type" value="Genomic_DNA"/>
</dbReference>
<keyword evidence="1" id="KW-1133">Transmembrane helix</keyword>